<feature type="domain" description="Reverse transcriptase" evidence="9">
    <location>
        <begin position="35"/>
        <end position="250"/>
    </location>
</feature>
<dbReference type="GO" id="GO:0016787">
    <property type="term" value="F:hydrolase activity"/>
    <property type="evidence" value="ECO:0007669"/>
    <property type="project" value="UniProtKB-KW"/>
</dbReference>
<dbReference type="InterPro" id="IPR000123">
    <property type="entry name" value="Reverse_transcriptase_msDNA"/>
</dbReference>
<feature type="transmembrane region" description="Helical" evidence="8">
    <location>
        <begin position="6"/>
        <end position="24"/>
    </location>
</feature>
<proteinExistence type="predicted"/>
<evidence type="ECO:0000256" key="2">
    <source>
        <dbReference type="ARBA" id="ARBA00022679"/>
    </source>
</evidence>
<dbReference type="EMBL" id="AMFJ01000004">
    <property type="protein sequence ID" value="EKE30343.1"/>
    <property type="molecule type" value="Genomic_DNA"/>
</dbReference>
<evidence type="ECO:0000256" key="6">
    <source>
        <dbReference type="ARBA" id="ARBA00022918"/>
    </source>
</evidence>
<protein>
    <recommendedName>
        <fullName evidence="1">RNA-directed DNA polymerase</fullName>
        <ecNumber evidence="1">2.7.7.49</ecNumber>
    </recommendedName>
</protein>
<keyword evidence="3" id="KW-0548">Nucleotidyltransferase</keyword>
<evidence type="ECO:0000256" key="1">
    <source>
        <dbReference type="ARBA" id="ARBA00012493"/>
    </source>
</evidence>
<dbReference type="InterPro" id="IPR000477">
    <property type="entry name" value="RT_dom"/>
</dbReference>
<dbReference type="GO" id="GO:0046872">
    <property type="term" value="F:metal ion binding"/>
    <property type="evidence" value="ECO:0007669"/>
    <property type="project" value="UniProtKB-KW"/>
</dbReference>
<evidence type="ECO:0000256" key="5">
    <source>
        <dbReference type="ARBA" id="ARBA00022842"/>
    </source>
</evidence>
<keyword evidence="8" id="KW-1133">Transmembrane helix</keyword>
<keyword evidence="4" id="KW-0479">Metal-binding</keyword>
<organism evidence="10">
    <name type="scientific">uncultured bacterium</name>
    <name type="common">gcode 4</name>
    <dbReference type="NCBI Taxonomy" id="1234023"/>
    <lineage>
        <taxon>Bacteria</taxon>
        <taxon>environmental samples</taxon>
    </lineage>
</organism>
<dbReference type="GO" id="GO:0003964">
    <property type="term" value="F:RNA-directed DNA polymerase activity"/>
    <property type="evidence" value="ECO:0007669"/>
    <property type="project" value="UniProtKB-KW"/>
</dbReference>
<gene>
    <name evidence="10" type="ORF">ACD_2C00004G0004</name>
</gene>
<keyword evidence="5" id="KW-0460">Magnesium</keyword>
<evidence type="ECO:0000256" key="8">
    <source>
        <dbReference type="SAM" id="Phobius"/>
    </source>
</evidence>
<keyword evidence="8" id="KW-0812">Transmembrane</keyword>
<dbReference type="PANTHER" id="PTHR34047">
    <property type="entry name" value="NUCLEAR INTRON MATURASE 1, MITOCHONDRIAL-RELATED"/>
    <property type="match status" value="1"/>
</dbReference>
<accession>K2G502</accession>
<keyword evidence="6" id="KW-0695">RNA-directed DNA polymerase</keyword>
<dbReference type="AlphaFoldDB" id="K2G502"/>
<dbReference type="GO" id="GO:0003723">
    <property type="term" value="F:RNA binding"/>
    <property type="evidence" value="ECO:0007669"/>
    <property type="project" value="InterPro"/>
</dbReference>
<dbReference type="InterPro" id="IPR051083">
    <property type="entry name" value="GrpII_Intron_Splice-Mob/Def"/>
</dbReference>
<dbReference type="EC" id="2.7.7.49" evidence="1"/>
<name>K2G502_9BACT</name>
<dbReference type="PANTHER" id="PTHR34047:SF7">
    <property type="entry name" value="RNA-DIRECTED DNA POLYMERASE"/>
    <property type="match status" value="1"/>
</dbReference>
<comment type="catalytic activity">
    <reaction evidence="7">
        <text>DNA(n) + a 2'-deoxyribonucleoside 5'-triphosphate = DNA(n+1) + diphosphate</text>
        <dbReference type="Rhea" id="RHEA:22508"/>
        <dbReference type="Rhea" id="RHEA-COMP:17339"/>
        <dbReference type="Rhea" id="RHEA-COMP:17340"/>
        <dbReference type="ChEBI" id="CHEBI:33019"/>
        <dbReference type="ChEBI" id="CHEBI:61560"/>
        <dbReference type="ChEBI" id="CHEBI:173112"/>
        <dbReference type="EC" id="2.7.7.49"/>
    </reaction>
</comment>
<keyword evidence="2" id="KW-0808">Transferase</keyword>
<evidence type="ECO:0000259" key="9">
    <source>
        <dbReference type="PROSITE" id="PS50878"/>
    </source>
</evidence>
<evidence type="ECO:0000256" key="4">
    <source>
        <dbReference type="ARBA" id="ARBA00022723"/>
    </source>
</evidence>
<evidence type="ECO:0000256" key="3">
    <source>
        <dbReference type="ARBA" id="ARBA00022695"/>
    </source>
</evidence>
<dbReference type="Pfam" id="PF00078">
    <property type="entry name" value="RVT_1"/>
    <property type="match status" value="1"/>
</dbReference>
<sequence>MLITIIVIISIIVFFITSKIWIGAKKKWIMKMSDLFKRVLEFDAPDLSYTTFTIPKKDWTSRQIEAPNAQLKKTQQTLLHLLSNNIILPWYVTGFRKKFSIKTNAKKHVGREVVINLDIKDFFTNVTTQKLRQRLEYLKVDNEIISRFEKLCFNNWHLPQWAPTSPFLANFIFVPIDEAIIKTAKKYDKNIIYSRYADNITLSSNVKNISNLIRIISEWIMPKFGYTINSKVNLSRKHTRQTVTWITVNEKISMPRHKYMLLRAQVHAYLTKWTWNTLEIAWRLAFLYLLDKKKYWKLQKYYKKKFWETQELSAVFRRNPKKVKLDIYKKWFINPRTWQKF</sequence>
<dbReference type="PRINTS" id="PR00866">
    <property type="entry name" value="RNADNAPOLMS"/>
</dbReference>
<keyword evidence="10" id="KW-0378">Hydrolase</keyword>
<comment type="caution">
    <text evidence="10">The sequence shown here is derived from an EMBL/GenBank/DDBJ whole genome shotgun (WGS) entry which is preliminary data.</text>
</comment>
<evidence type="ECO:0000256" key="7">
    <source>
        <dbReference type="ARBA" id="ARBA00048173"/>
    </source>
</evidence>
<dbReference type="PROSITE" id="PS50878">
    <property type="entry name" value="RT_POL"/>
    <property type="match status" value="1"/>
</dbReference>
<evidence type="ECO:0000313" key="10">
    <source>
        <dbReference type="EMBL" id="EKE30343.1"/>
    </source>
</evidence>
<keyword evidence="8" id="KW-0472">Membrane</keyword>
<dbReference type="CDD" id="cd03487">
    <property type="entry name" value="RT_Bac_retron_II"/>
    <property type="match status" value="1"/>
</dbReference>
<reference evidence="10" key="1">
    <citation type="journal article" date="2012" name="Science">
        <title>Fermentation, hydrogen, and sulfur metabolism in multiple uncultivated bacterial phyla.</title>
        <authorList>
            <person name="Wrighton K.C."/>
            <person name="Thomas B.C."/>
            <person name="Sharon I."/>
            <person name="Miller C.S."/>
            <person name="Castelle C.J."/>
            <person name="VerBerkmoes N.C."/>
            <person name="Wilkins M.J."/>
            <person name="Hettich R.L."/>
            <person name="Lipton M.S."/>
            <person name="Williams K.H."/>
            <person name="Long P.E."/>
            <person name="Banfield J.F."/>
        </authorList>
    </citation>
    <scope>NUCLEOTIDE SEQUENCE [LARGE SCALE GENOMIC DNA]</scope>
</reference>